<organism evidence="12 13">
    <name type="scientific">Leptotrombidium deliense</name>
    <dbReference type="NCBI Taxonomy" id="299467"/>
    <lineage>
        <taxon>Eukaryota</taxon>
        <taxon>Metazoa</taxon>
        <taxon>Ecdysozoa</taxon>
        <taxon>Arthropoda</taxon>
        <taxon>Chelicerata</taxon>
        <taxon>Arachnida</taxon>
        <taxon>Acari</taxon>
        <taxon>Acariformes</taxon>
        <taxon>Trombidiformes</taxon>
        <taxon>Prostigmata</taxon>
        <taxon>Anystina</taxon>
        <taxon>Parasitengona</taxon>
        <taxon>Trombiculoidea</taxon>
        <taxon>Trombiculidae</taxon>
        <taxon>Leptotrombidium</taxon>
    </lineage>
</organism>
<evidence type="ECO:0000256" key="2">
    <source>
        <dbReference type="ARBA" id="ARBA00004496"/>
    </source>
</evidence>
<dbReference type="Proteomes" id="UP000288716">
    <property type="component" value="Unassembled WGS sequence"/>
</dbReference>
<dbReference type="OrthoDB" id="2127950at2759"/>
<evidence type="ECO:0000256" key="6">
    <source>
        <dbReference type="ARBA" id="ARBA00023125"/>
    </source>
</evidence>
<dbReference type="InterPro" id="IPR000814">
    <property type="entry name" value="TBP"/>
</dbReference>
<dbReference type="VEuPathDB" id="VectorBase:LDEU006012"/>
<evidence type="ECO:0000313" key="13">
    <source>
        <dbReference type="Proteomes" id="UP000288716"/>
    </source>
</evidence>
<keyword evidence="13" id="KW-1185">Reference proteome</keyword>
<dbReference type="InterPro" id="IPR015445">
    <property type="entry name" value="TBP-like"/>
</dbReference>
<evidence type="ECO:0000256" key="7">
    <source>
        <dbReference type="ARBA" id="ARBA00023163"/>
    </source>
</evidence>
<dbReference type="PRINTS" id="PR00686">
    <property type="entry name" value="TIFACTORIID"/>
</dbReference>
<dbReference type="InterPro" id="IPR012295">
    <property type="entry name" value="TBP_dom_sf"/>
</dbReference>
<dbReference type="Pfam" id="PF00352">
    <property type="entry name" value="TBP"/>
    <property type="match status" value="2"/>
</dbReference>
<evidence type="ECO:0000256" key="1">
    <source>
        <dbReference type="ARBA" id="ARBA00004123"/>
    </source>
</evidence>
<comment type="similarity">
    <text evidence="3">Belongs to the TBP family.</text>
</comment>
<dbReference type="CDD" id="cd04517">
    <property type="entry name" value="TLF"/>
    <property type="match status" value="1"/>
</dbReference>
<gene>
    <name evidence="12" type="ORF">B4U80_02782</name>
</gene>
<protein>
    <recommendedName>
        <fullName evidence="9">TATA box-binding protein-like 1</fullName>
    </recommendedName>
    <alternativeName>
        <fullName evidence="10">TBP-like factor</fullName>
    </alternativeName>
</protein>
<evidence type="ECO:0000313" key="12">
    <source>
        <dbReference type="EMBL" id="RWS26027.1"/>
    </source>
</evidence>
<dbReference type="FunFam" id="3.30.310.10:FF:000009">
    <property type="entry name" value="TatA box-binding protein-like protein 1"/>
    <property type="match status" value="1"/>
</dbReference>
<proteinExistence type="inferred from homology"/>
<dbReference type="EMBL" id="NCKV01003131">
    <property type="protein sequence ID" value="RWS26027.1"/>
    <property type="molecule type" value="Genomic_DNA"/>
</dbReference>
<keyword evidence="4" id="KW-0963">Cytoplasm</keyword>
<comment type="caution">
    <text evidence="12">The sequence shown here is derived from an EMBL/GenBank/DDBJ whole genome shotgun (WGS) entry which is preliminary data.</text>
</comment>
<feature type="compositionally biased region" description="Acidic residues" evidence="11">
    <location>
        <begin position="25"/>
        <end position="35"/>
    </location>
</feature>
<feature type="compositionally biased region" description="Acidic residues" evidence="11">
    <location>
        <begin position="248"/>
        <end position="275"/>
    </location>
</feature>
<keyword evidence="7" id="KW-0804">Transcription</keyword>
<keyword evidence="6" id="KW-0238">DNA-binding</keyword>
<comment type="subcellular location">
    <subcellularLocation>
        <location evidence="2">Cytoplasm</location>
    </subcellularLocation>
    <subcellularLocation>
        <location evidence="1">Nucleus</location>
    </subcellularLocation>
</comment>
<evidence type="ECO:0000256" key="9">
    <source>
        <dbReference type="ARBA" id="ARBA00023474"/>
    </source>
</evidence>
<dbReference type="GO" id="GO:0005634">
    <property type="term" value="C:nucleus"/>
    <property type="evidence" value="ECO:0007669"/>
    <property type="project" value="UniProtKB-SubCell"/>
</dbReference>
<keyword evidence="8" id="KW-0539">Nucleus</keyword>
<feature type="region of interest" description="Disordered" evidence="11">
    <location>
        <begin position="1"/>
        <end position="35"/>
    </location>
</feature>
<evidence type="ECO:0000256" key="4">
    <source>
        <dbReference type="ARBA" id="ARBA00022490"/>
    </source>
</evidence>
<dbReference type="GO" id="GO:0005737">
    <property type="term" value="C:cytoplasm"/>
    <property type="evidence" value="ECO:0007669"/>
    <property type="project" value="UniProtKB-SubCell"/>
</dbReference>
<accession>A0A443SET8</accession>
<feature type="compositionally biased region" description="Basic residues" evidence="11">
    <location>
        <begin position="230"/>
        <end position="242"/>
    </location>
</feature>
<dbReference type="FunFam" id="3.30.310.10:FF:000005">
    <property type="entry name" value="TATA box-binding protein-like 1"/>
    <property type="match status" value="1"/>
</dbReference>
<feature type="compositionally biased region" description="Polar residues" evidence="11">
    <location>
        <begin position="1"/>
        <end position="17"/>
    </location>
</feature>
<dbReference type="PANTHER" id="PTHR10126">
    <property type="entry name" value="TATA-BOX BINDING PROTEIN"/>
    <property type="match status" value="1"/>
</dbReference>
<dbReference type="SUPFAM" id="SSF55945">
    <property type="entry name" value="TATA-box binding protein-like"/>
    <property type="match status" value="2"/>
</dbReference>
<evidence type="ECO:0000256" key="10">
    <source>
        <dbReference type="ARBA" id="ARBA00033173"/>
    </source>
</evidence>
<dbReference type="STRING" id="299467.A0A443SET8"/>
<evidence type="ECO:0000256" key="5">
    <source>
        <dbReference type="ARBA" id="ARBA00023015"/>
    </source>
</evidence>
<sequence>MFTSTEYNGNNHLSEGTSDLKSESNGEEADEETPEVDININNVVCSFSTRCHLNLRQIAMNGAHVVYKREQGMISMKLRRPKVTASIWSSGKITVTGATSDEDAKKGGRRLARILQKMGFKVKFSNYRIVNVLGSINLPFGIKIAQFTEEHRRVCSYEPELHPGATYKFKEIKATLKIFQTGAITITAPSISNVQTAVERIYPLVYEFKKNKPNVPPANNFSTISANNEKKRKLNTNRKTKRQKLESSDEEEEAAAFTSEEEYCEIDEEDLDPDYYSDKSE</sequence>
<evidence type="ECO:0000256" key="11">
    <source>
        <dbReference type="SAM" id="MobiDB-lite"/>
    </source>
</evidence>
<dbReference type="Gene3D" id="3.30.310.10">
    <property type="entry name" value="TATA-Binding Protein"/>
    <property type="match status" value="2"/>
</dbReference>
<dbReference type="AlphaFoldDB" id="A0A443SET8"/>
<dbReference type="GO" id="GO:0003677">
    <property type="term" value="F:DNA binding"/>
    <property type="evidence" value="ECO:0007669"/>
    <property type="project" value="UniProtKB-KW"/>
</dbReference>
<evidence type="ECO:0000256" key="8">
    <source>
        <dbReference type="ARBA" id="ARBA00023242"/>
    </source>
</evidence>
<reference evidence="12 13" key="1">
    <citation type="journal article" date="2018" name="Gigascience">
        <title>Genomes of trombidid mites reveal novel predicted allergens and laterally-transferred genes associated with secondary metabolism.</title>
        <authorList>
            <person name="Dong X."/>
            <person name="Chaisiri K."/>
            <person name="Xia D."/>
            <person name="Armstrong S.D."/>
            <person name="Fang Y."/>
            <person name="Donnelly M.J."/>
            <person name="Kadowaki T."/>
            <person name="McGarry J.W."/>
            <person name="Darby A.C."/>
            <person name="Makepeace B.L."/>
        </authorList>
    </citation>
    <scope>NUCLEOTIDE SEQUENCE [LARGE SCALE GENOMIC DNA]</scope>
    <source>
        <strain evidence="12">UoL-UT</strain>
    </source>
</reference>
<keyword evidence="5" id="KW-0805">Transcription regulation</keyword>
<name>A0A443SET8_9ACAR</name>
<evidence type="ECO:0000256" key="3">
    <source>
        <dbReference type="ARBA" id="ARBA00005560"/>
    </source>
</evidence>
<feature type="region of interest" description="Disordered" evidence="11">
    <location>
        <begin position="217"/>
        <end position="281"/>
    </location>
</feature>
<dbReference type="GO" id="GO:0006352">
    <property type="term" value="P:DNA-templated transcription initiation"/>
    <property type="evidence" value="ECO:0007669"/>
    <property type="project" value="InterPro"/>
</dbReference>